<evidence type="ECO:0000259" key="3">
    <source>
        <dbReference type="Pfam" id="PF00868"/>
    </source>
</evidence>
<gene>
    <name evidence="5" type="ORF">XENORESO_005926</name>
</gene>
<evidence type="ECO:0000313" key="6">
    <source>
        <dbReference type="Proteomes" id="UP001444071"/>
    </source>
</evidence>
<protein>
    <submittedName>
        <fullName evidence="5">Uncharacterized protein</fullName>
    </submittedName>
</protein>
<evidence type="ECO:0000313" key="5">
    <source>
        <dbReference type="EMBL" id="MEQ2277658.1"/>
    </source>
</evidence>
<name>A0ABV0X8W6_9TELE</name>
<evidence type="ECO:0000259" key="4">
    <source>
        <dbReference type="Pfam" id="PF20936"/>
    </source>
</evidence>
<dbReference type="Proteomes" id="UP001444071">
    <property type="component" value="Unassembled WGS sequence"/>
</dbReference>
<dbReference type="Gene3D" id="1.20.1410.10">
    <property type="entry name" value="I/LWEQ domain"/>
    <property type="match status" value="1"/>
</dbReference>
<organism evidence="5 6">
    <name type="scientific">Xenotaenia resolanae</name>
    <dbReference type="NCBI Taxonomy" id="208358"/>
    <lineage>
        <taxon>Eukaryota</taxon>
        <taxon>Metazoa</taxon>
        <taxon>Chordata</taxon>
        <taxon>Craniata</taxon>
        <taxon>Vertebrata</taxon>
        <taxon>Euteleostomi</taxon>
        <taxon>Actinopterygii</taxon>
        <taxon>Neopterygii</taxon>
        <taxon>Teleostei</taxon>
        <taxon>Neoteleostei</taxon>
        <taxon>Acanthomorphata</taxon>
        <taxon>Ovalentaria</taxon>
        <taxon>Atherinomorphae</taxon>
        <taxon>Cyprinodontiformes</taxon>
        <taxon>Goodeidae</taxon>
        <taxon>Xenotaenia</taxon>
    </lineage>
</organism>
<dbReference type="PANTHER" id="PTHR11590">
    <property type="entry name" value="PROTEIN-GLUTAMINE GAMMA-GLUTAMYLTRANSFERASE"/>
    <property type="match status" value="1"/>
</dbReference>
<accession>A0ABV0X8W6</accession>
<dbReference type="Gene3D" id="2.60.40.10">
    <property type="entry name" value="Immunoglobulins"/>
    <property type="match status" value="1"/>
</dbReference>
<dbReference type="Pfam" id="PF00868">
    <property type="entry name" value="Transglut_N"/>
    <property type="match status" value="1"/>
</dbReference>
<evidence type="ECO:0000256" key="2">
    <source>
        <dbReference type="SAM" id="MobiDB-lite"/>
    </source>
</evidence>
<feature type="domain" description="Transglutaminase N-terminal" evidence="3">
    <location>
        <begin position="144"/>
        <end position="261"/>
    </location>
</feature>
<proteinExistence type="inferred from homology"/>
<dbReference type="InterPro" id="IPR013783">
    <property type="entry name" value="Ig-like_fold"/>
</dbReference>
<sequence>DPFNDVLDDDPDEGNPRGNQDMYWSEKDRQVIGPCQGLTKAAAACLRKLTAAVKANGDSALSDADVFLFSVDDLALCLYPPMDYSGVENNREPSTTTYRKQKSIIFIPGVKYRMTAFHWKLITISESGDILSLYRKQITKTFKEVDLHCKTHNDHHTSEISVNQLIVRRGQSFNITLKMAKPFNSDFDQLTMKAVTGKYPSEEQGTMSCFGVPDRVEHLSSTKAVWKAELQKNGHPETRDLALLITPPTDAPKGEYKLSARLLAEEKEIKALSVLFNPWCSDDWVFMLNEAERM</sequence>
<reference evidence="5 6" key="1">
    <citation type="submission" date="2021-06" db="EMBL/GenBank/DDBJ databases">
        <authorList>
            <person name="Palmer J.M."/>
        </authorList>
    </citation>
    <scope>NUCLEOTIDE SEQUENCE [LARGE SCALE GENOMIC DNA]</scope>
    <source>
        <strain evidence="5 6">XR_2019</strain>
        <tissue evidence="5">Muscle</tissue>
    </source>
</reference>
<dbReference type="PANTHER" id="PTHR11590:SF6">
    <property type="entry name" value="PROTEIN-GLUTAMINE GAMMA-GLUTAMYLTRANSFERASE 2"/>
    <property type="match status" value="1"/>
</dbReference>
<dbReference type="SUPFAM" id="SSF81296">
    <property type="entry name" value="E set domains"/>
    <property type="match status" value="1"/>
</dbReference>
<dbReference type="InterPro" id="IPR050779">
    <property type="entry name" value="Transglutaminase"/>
</dbReference>
<comment type="similarity">
    <text evidence="1">Belongs to the transglutaminase superfamily. Transglutaminase family.</text>
</comment>
<keyword evidence="6" id="KW-1185">Reference proteome</keyword>
<dbReference type="Pfam" id="PF20936">
    <property type="entry name" value="GCIP_C"/>
    <property type="match status" value="1"/>
</dbReference>
<dbReference type="InterPro" id="IPR001102">
    <property type="entry name" value="Transglutaminase_N"/>
</dbReference>
<evidence type="ECO:0000256" key="1">
    <source>
        <dbReference type="ARBA" id="ARBA00005968"/>
    </source>
</evidence>
<feature type="domain" description="Cyclin-D1-binding protein 1-like C-terminal" evidence="4">
    <location>
        <begin position="7"/>
        <end position="91"/>
    </location>
</feature>
<dbReference type="InterPro" id="IPR049318">
    <property type="entry name" value="GCIP_C"/>
</dbReference>
<feature type="non-terminal residue" evidence="5">
    <location>
        <position position="1"/>
    </location>
</feature>
<dbReference type="EMBL" id="JAHRIM010092155">
    <property type="protein sequence ID" value="MEQ2277658.1"/>
    <property type="molecule type" value="Genomic_DNA"/>
</dbReference>
<feature type="region of interest" description="Disordered" evidence="2">
    <location>
        <begin position="1"/>
        <end position="21"/>
    </location>
</feature>
<feature type="compositionally biased region" description="Acidic residues" evidence="2">
    <location>
        <begin position="1"/>
        <end position="13"/>
    </location>
</feature>
<dbReference type="InterPro" id="IPR014756">
    <property type="entry name" value="Ig_E-set"/>
</dbReference>
<comment type="caution">
    <text evidence="5">The sequence shown here is derived from an EMBL/GenBank/DDBJ whole genome shotgun (WGS) entry which is preliminary data.</text>
</comment>